<evidence type="ECO:0000313" key="2">
    <source>
        <dbReference type="EMBL" id="KAJ0397088.1"/>
    </source>
</evidence>
<protein>
    <submittedName>
        <fullName evidence="2">Uncharacterized protein</fullName>
    </submittedName>
</protein>
<organism evidence="2 3">
    <name type="scientific">Pythium insidiosum</name>
    <name type="common">Pythiosis disease agent</name>
    <dbReference type="NCBI Taxonomy" id="114742"/>
    <lineage>
        <taxon>Eukaryota</taxon>
        <taxon>Sar</taxon>
        <taxon>Stramenopiles</taxon>
        <taxon>Oomycota</taxon>
        <taxon>Peronosporomycetes</taxon>
        <taxon>Pythiales</taxon>
        <taxon>Pythiaceae</taxon>
        <taxon>Pythium</taxon>
    </lineage>
</organism>
<gene>
    <name evidence="2" type="ORF">P43SY_007976</name>
</gene>
<evidence type="ECO:0000313" key="3">
    <source>
        <dbReference type="Proteomes" id="UP001209570"/>
    </source>
</evidence>
<dbReference type="EMBL" id="JAKCXM010000267">
    <property type="protein sequence ID" value="KAJ0397088.1"/>
    <property type="molecule type" value="Genomic_DNA"/>
</dbReference>
<reference evidence="2" key="1">
    <citation type="submission" date="2021-12" db="EMBL/GenBank/DDBJ databases">
        <title>Prjna785345.</title>
        <authorList>
            <person name="Rujirawat T."/>
            <person name="Krajaejun T."/>
        </authorList>
    </citation>
    <scope>NUCLEOTIDE SEQUENCE</scope>
    <source>
        <strain evidence="2">Pi057C3</strain>
    </source>
</reference>
<keyword evidence="1" id="KW-0472">Membrane</keyword>
<name>A0AAD5LXY7_PYTIN</name>
<dbReference type="AlphaFoldDB" id="A0AAD5LXY7"/>
<keyword evidence="3" id="KW-1185">Reference proteome</keyword>
<accession>A0AAD5LXY7</accession>
<sequence length="141" mass="16703">MEPATASLDVDRQLLYRHRRYHSALQRWPWSWSWFLIHAVAYALMLSDTLRSGLAYRSFEQYRMLEPSQVQHFGPYAYPVLHLTRTNATPSALIPLWPYKHDSTSVALRAVAHHLRVQSWQPLLKYTWSDDKRELRDLVPT</sequence>
<feature type="transmembrane region" description="Helical" evidence="1">
    <location>
        <begin position="30"/>
        <end position="47"/>
    </location>
</feature>
<keyword evidence="1" id="KW-0812">Transmembrane</keyword>
<proteinExistence type="predicted"/>
<keyword evidence="1" id="KW-1133">Transmembrane helix</keyword>
<comment type="caution">
    <text evidence="2">The sequence shown here is derived from an EMBL/GenBank/DDBJ whole genome shotgun (WGS) entry which is preliminary data.</text>
</comment>
<dbReference type="Proteomes" id="UP001209570">
    <property type="component" value="Unassembled WGS sequence"/>
</dbReference>
<evidence type="ECO:0000256" key="1">
    <source>
        <dbReference type="SAM" id="Phobius"/>
    </source>
</evidence>